<organism evidence="3 4">
    <name type="scientific">Candidatus Niyogibacteria bacterium CG10_big_fil_rev_8_21_14_0_10_42_19</name>
    <dbReference type="NCBI Taxonomy" id="1974725"/>
    <lineage>
        <taxon>Bacteria</taxon>
        <taxon>Candidatus Niyogiibacteriota</taxon>
    </lineage>
</organism>
<reference evidence="4" key="1">
    <citation type="submission" date="2017-09" db="EMBL/GenBank/DDBJ databases">
        <title>Depth-based differentiation of microbial function through sediment-hosted aquifers and enrichment of novel symbionts in the deep terrestrial subsurface.</title>
        <authorList>
            <person name="Probst A.J."/>
            <person name="Ladd B."/>
            <person name="Jarett J.K."/>
            <person name="Geller-Mcgrath D.E."/>
            <person name="Sieber C.M.K."/>
            <person name="Emerson J.B."/>
            <person name="Anantharaman K."/>
            <person name="Thomas B.C."/>
            <person name="Malmstrom R."/>
            <person name="Stieglmeier M."/>
            <person name="Klingl A."/>
            <person name="Woyke T."/>
            <person name="Ryan C.M."/>
            <person name="Banfield J.F."/>
        </authorList>
    </citation>
    <scope>NUCLEOTIDE SEQUENCE [LARGE SCALE GENOMIC DNA]</scope>
</reference>
<dbReference type="InterPro" id="IPR015797">
    <property type="entry name" value="NUDIX_hydrolase-like_dom_sf"/>
</dbReference>
<evidence type="ECO:0000256" key="1">
    <source>
        <dbReference type="SAM" id="MobiDB-lite"/>
    </source>
</evidence>
<sequence length="161" mass="18724">MQDYSAHVFIFDNDFENVAMVLDAGHSGKEPGLTPPGGRPKKKDENDPERTAAREVRAETGLKFQILERFEPRPVVRGEKIILQHVYAAVALNNGSPDCVIPGETHGWKWYKFNPTDVPFDFYGTKKMELYRTYRRIWGSEILLKLVEERRYLSWWKATHL</sequence>
<accession>A0A2H0TGF3</accession>
<evidence type="ECO:0000259" key="2">
    <source>
        <dbReference type="PROSITE" id="PS51462"/>
    </source>
</evidence>
<dbReference type="SUPFAM" id="SSF55811">
    <property type="entry name" value="Nudix"/>
    <property type="match status" value="1"/>
</dbReference>
<comment type="caution">
    <text evidence="3">The sequence shown here is derived from an EMBL/GenBank/DDBJ whole genome shotgun (WGS) entry which is preliminary data.</text>
</comment>
<protein>
    <recommendedName>
        <fullName evidence="2">Nudix hydrolase domain-containing protein</fullName>
    </recommendedName>
</protein>
<dbReference type="Gene3D" id="3.90.79.10">
    <property type="entry name" value="Nucleoside Triphosphate Pyrophosphohydrolase"/>
    <property type="match status" value="1"/>
</dbReference>
<dbReference type="AlphaFoldDB" id="A0A2H0TGF3"/>
<dbReference type="EMBL" id="PFCN01000007">
    <property type="protein sequence ID" value="PIR70622.1"/>
    <property type="molecule type" value="Genomic_DNA"/>
</dbReference>
<dbReference type="CDD" id="cd02883">
    <property type="entry name" value="NUDIX_Hydrolase"/>
    <property type="match status" value="1"/>
</dbReference>
<feature type="compositionally biased region" description="Basic and acidic residues" evidence="1">
    <location>
        <begin position="42"/>
        <end position="51"/>
    </location>
</feature>
<dbReference type="Pfam" id="PF00293">
    <property type="entry name" value="NUDIX"/>
    <property type="match status" value="1"/>
</dbReference>
<evidence type="ECO:0000313" key="3">
    <source>
        <dbReference type="EMBL" id="PIR70622.1"/>
    </source>
</evidence>
<dbReference type="Proteomes" id="UP000229383">
    <property type="component" value="Unassembled WGS sequence"/>
</dbReference>
<feature type="domain" description="Nudix hydrolase" evidence="2">
    <location>
        <begin position="1"/>
        <end position="133"/>
    </location>
</feature>
<evidence type="ECO:0000313" key="4">
    <source>
        <dbReference type="Proteomes" id="UP000229383"/>
    </source>
</evidence>
<dbReference type="PROSITE" id="PS51462">
    <property type="entry name" value="NUDIX"/>
    <property type="match status" value="1"/>
</dbReference>
<name>A0A2H0TGF3_9BACT</name>
<feature type="region of interest" description="Disordered" evidence="1">
    <location>
        <begin position="26"/>
        <end position="51"/>
    </location>
</feature>
<gene>
    <name evidence="3" type="ORF">COU46_00385</name>
</gene>
<dbReference type="InterPro" id="IPR000086">
    <property type="entry name" value="NUDIX_hydrolase_dom"/>
</dbReference>
<proteinExistence type="predicted"/>